<dbReference type="Gene3D" id="3.30.1330.30">
    <property type="match status" value="1"/>
</dbReference>
<dbReference type="InterPro" id="IPR029064">
    <property type="entry name" value="Ribosomal_eL30-like_sf"/>
</dbReference>
<protein>
    <submittedName>
        <fullName evidence="1">DUF1694 domain-containing protein</fullName>
    </submittedName>
</protein>
<evidence type="ECO:0000313" key="2">
    <source>
        <dbReference type="Proteomes" id="UP000310541"/>
    </source>
</evidence>
<name>A0A4U1MDE1_9BACL</name>
<gene>
    <name evidence="1" type="ORF">FBF83_16250</name>
</gene>
<dbReference type="InterPro" id="IPR012543">
    <property type="entry name" value="DUF1694"/>
</dbReference>
<dbReference type="Pfam" id="PF07997">
    <property type="entry name" value="DUF1694"/>
    <property type="match status" value="1"/>
</dbReference>
<dbReference type="EMBL" id="SWFM01000005">
    <property type="protein sequence ID" value="TKD68753.1"/>
    <property type="molecule type" value="Genomic_DNA"/>
</dbReference>
<dbReference type="AlphaFoldDB" id="A0A4U1MDE1"/>
<dbReference type="SUPFAM" id="SSF160515">
    <property type="entry name" value="YueI-like"/>
    <property type="match status" value="1"/>
</dbReference>
<accession>A0A4U1MDE1</accession>
<comment type="caution">
    <text evidence="1">The sequence shown here is derived from an EMBL/GenBank/DDBJ whole genome shotgun (WGS) entry which is preliminary data.</text>
</comment>
<reference evidence="1 2" key="1">
    <citation type="submission" date="2019-04" db="EMBL/GenBank/DDBJ databases">
        <title>Genome sequence of Bacillus hwajinpoensis strain Y2.</title>
        <authorList>
            <person name="Fair J.L."/>
            <person name="Maclea K.S."/>
        </authorList>
    </citation>
    <scope>NUCLEOTIDE SEQUENCE [LARGE SCALE GENOMIC DNA]</scope>
    <source>
        <strain evidence="1 2">Y2</strain>
    </source>
</reference>
<dbReference type="PIRSF" id="PIRSF034303">
    <property type="entry name" value="DUF1694"/>
    <property type="match status" value="1"/>
</dbReference>
<dbReference type="Proteomes" id="UP000310541">
    <property type="component" value="Unassembled WGS sequence"/>
</dbReference>
<organism evidence="1 2">
    <name type="scientific">Guptibacillus hwajinpoensis</name>
    <dbReference type="NCBI Taxonomy" id="208199"/>
    <lineage>
        <taxon>Bacteria</taxon>
        <taxon>Bacillati</taxon>
        <taxon>Bacillota</taxon>
        <taxon>Bacilli</taxon>
        <taxon>Bacillales</taxon>
        <taxon>Guptibacillaceae</taxon>
        <taxon>Guptibacillus</taxon>
    </lineage>
</organism>
<dbReference type="OrthoDB" id="95278at2"/>
<evidence type="ECO:0000313" key="1">
    <source>
        <dbReference type="EMBL" id="TKD68753.1"/>
    </source>
</evidence>
<sequence>MLQNEVANVNEDIKRVLDAGIHGTPELKPAEKALYLSTFRERVFVALTKRQVAQQAVYKEVKRELKGIHNGILYLNGDLPYSMLSKYIKEASKSSLSFEIVNDKETDTPLGLVLASKQDAVEREEIFVHDDFFELD</sequence>
<proteinExistence type="predicted"/>